<proteinExistence type="predicted"/>
<reference evidence="1" key="1">
    <citation type="submission" date="2017-08" db="EMBL/GenBank/DDBJ databases">
        <authorList>
            <person name="Cuomo C."/>
            <person name="Billmyre B."/>
            <person name="Heitman J."/>
        </authorList>
    </citation>
    <scope>NUCLEOTIDE SEQUENCE</scope>
    <source>
        <strain evidence="1">CBS 12478</strain>
    </source>
</reference>
<dbReference type="RefSeq" id="XP_031862234.1">
    <property type="nucleotide sequence ID" value="XM_032003376.1"/>
</dbReference>
<dbReference type="Proteomes" id="UP000322225">
    <property type="component" value="Chromosome 10"/>
</dbReference>
<evidence type="ECO:0000313" key="1">
    <source>
        <dbReference type="EMBL" id="WWD20997.1"/>
    </source>
</evidence>
<name>A0A5M6C2F7_9TREE</name>
<organism evidence="1 2">
    <name type="scientific">Kwoniella shandongensis</name>
    <dbReference type="NCBI Taxonomy" id="1734106"/>
    <lineage>
        <taxon>Eukaryota</taxon>
        <taxon>Fungi</taxon>
        <taxon>Dikarya</taxon>
        <taxon>Basidiomycota</taxon>
        <taxon>Agaricomycotina</taxon>
        <taxon>Tremellomycetes</taxon>
        <taxon>Tremellales</taxon>
        <taxon>Cryptococcaceae</taxon>
        <taxon>Kwoniella</taxon>
    </lineage>
</organism>
<gene>
    <name evidence="1" type="ORF">CI109_105478</name>
</gene>
<dbReference type="AlphaFoldDB" id="A0A5M6C2F7"/>
<dbReference type="KEGG" id="ksn:43587499"/>
<keyword evidence="2" id="KW-1185">Reference proteome</keyword>
<reference evidence="1" key="2">
    <citation type="submission" date="2024-01" db="EMBL/GenBank/DDBJ databases">
        <title>Comparative genomics of Cryptococcus and Kwoniella reveals pathogenesis evolution and contrasting modes of karyotype evolution via chromosome fusion or intercentromeric recombination.</title>
        <authorList>
            <person name="Coelho M.A."/>
            <person name="David-Palma M."/>
            <person name="Shea T."/>
            <person name="Bowers K."/>
            <person name="McGinley-Smith S."/>
            <person name="Mohammad A.W."/>
            <person name="Gnirke A."/>
            <person name="Yurkov A.M."/>
            <person name="Nowrousian M."/>
            <person name="Sun S."/>
            <person name="Cuomo C.A."/>
            <person name="Heitman J."/>
        </authorList>
    </citation>
    <scope>NUCLEOTIDE SEQUENCE</scope>
    <source>
        <strain evidence="1">CBS 12478</strain>
    </source>
</reference>
<sequence length="357" mass="40511">MSRLTPDNDAVSSNSSLTTLYPLPTEIIDRIFHHAQTTRHKPSLYRMMQVSRSTYTSCAPRLYWDLVLTKDNTENVFCGLGERFKGSPCPWGEGDAGYPVEEDQSLPYGLEPSVPSYVRKVGLLNRCYDLHLEDPEALLYLSEAISLHERGDYVPQILHNVERLVISGKIMSRIAILPDIWNPLLQSITDGAEPRDICVDISDVPVSTTKKAWKRLLQTPLGITKYTYGTLNIHTRKMPSLKGVAPATANVYYRPKEDGYDPVQQRAEVVKSLMEIMLEDRLEDEEENLHWADYHGLVFLQQGPDMTKDDINIEIFREAVSEMTPHQVIHNADVEVFRSKIGLYKDDGECCSACGMF</sequence>
<evidence type="ECO:0000313" key="2">
    <source>
        <dbReference type="Proteomes" id="UP000322225"/>
    </source>
</evidence>
<dbReference type="OrthoDB" id="2563184at2759"/>
<dbReference type="EMBL" id="CP144060">
    <property type="protein sequence ID" value="WWD20997.1"/>
    <property type="molecule type" value="Genomic_DNA"/>
</dbReference>
<protein>
    <submittedName>
        <fullName evidence="1">Uncharacterized protein</fullName>
    </submittedName>
</protein>
<dbReference type="GeneID" id="43587499"/>
<accession>A0A5M6C2F7</accession>